<dbReference type="AlphaFoldDB" id="A0A4C1TT29"/>
<reference evidence="2 3" key="1">
    <citation type="journal article" date="2019" name="Commun. Biol.">
        <title>The bagworm genome reveals a unique fibroin gene that provides high tensile strength.</title>
        <authorList>
            <person name="Kono N."/>
            <person name="Nakamura H."/>
            <person name="Ohtoshi R."/>
            <person name="Tomita M."/>
            <person name="Numata K."/>
            <person name="Arakawa K."/>
        </authorList>
    </citation>
    <scope>NUCLEOTIDE SEQUENCE [LARGE SCALE GENOMIC DNA]</scope>
</reference>
<dbReference type="Proteomes" id="UP000299102">
    <property type="component" value="Unassembled WGS sequence"/>
</dbReference>
<proteinExistence type="predicted"/>
<sequence>MYSQTTHSRESNQKLYAFKPRSLTVIGRPDLYQIKRKKFMPTRQFVDCQACAPRYVSYVTAKLDQRNPVGSCYVSKTPDGANAKEFSPCRTLSEGSGGPIPSLSPHSSSFSPLLPPSDILFVPKRSATH</sequence>
<accession>A0A4C1TT29</accession>
<organism evidence="2 3">
    <name type="scientific">Eumeta variegata</name>
    <name type="common">Bagworm moth</name>
    <name type="synonym">Eumeta japonica</name>
    <dbReference type="NCBI Taxonomy" id="151549"/>
    <lineage>
        <taxon>Eukaryota</taxon>
        <taxon>Metazoa</taxon>
        <taxon>Ecdysozoa</taxon>
        <taxon>Arthropoda</taxon>
        <taxon>Hexapoda</taxon>
        <taxon>Insecta</taxon>
        <taxon>Pterygota</taxon>
        <taxon>Neoptera</taxon>
        <taxon>Endopterygota</taxon>
        <taxon>Lepidoptera</taxon>
        <taxon>Glossata</taxon>
        <taxon>Ditrysia</taxon>
        <taxon>Tineoidea</taxon>
        <taxon>Psychidae</taxon>
        <taxon>Oiketicinae</taxon>
        <taxon>Eumeta</taxon>
    </lineage>
</organism>
<evidence type="ECO:0000256" key="1">
    <source>
        <dbReference type="SAM" id="MobiDB-lite"/>
    </source>
</evidence>
<comment type="caution">
    <text evidence="2">The sequence shown here is derived from an EMBL/GenBank/DDBJ whole genome shotgun (WGS) entry which is preliminary data.</text>
</comment>
<keyword evidence="3" id="KW-1185">Reference proteome</keyword>
<dbReference type="OrthoDB" id="5317514at2759"/>
<protein>
    <submittedName>
        <fullName evidence="2">Uncharacterized protein</fullName>
    </submittedName>
</protein>
<feature type="compositionally biased region" description="Low complexity" evidence="1">
    <location>
        <begin position="99"/>
        <end position="110"/>
    </location>
</feature>
<gene>
    <name evidence="2" type="ORF">EVAR_17293_1</name>
</gene>
<feature type="region of interest" description="Disordered" evidence="1">
    <location>
        <begin position="77"/>
        <end position="110"/>
    </location>
</feature>
<dbReference type="EMBL" id="BGZK01000085">
    <property type="protein sequence ID" value="GBP17172.1"/>
    <property type="molecule type" value="Genomic_DNA"/>
</dbReference>
<evidence type="ECO:0000313" key="2">
    <source>
        <dbReference type="EMBL" id="GBP17172.1"/>
    </source>
</evidence>
<evidence type="ECO:0000313" key="3">
    <source>
        <dbReference type="Proteomes" id="UP000299102"/>
    </source>
</evidence>
<name>A0A4C1TT29_EUMVA</name>